<feature type="region of interest" description="Disordered" evidence="1">
    <location>
        <begin position="40"/>
        <end position="63"/>
    </location>
</feature>
<dbReference type="EMBL" id="JBCGBO010000025">
    <property type="protein sequence ID" value="KAK9176216.1"/>
    <property type="molecule type" value="Genomic_DNA"/>
</dbReference>
<proteinExistence type="predicted"/>
<dbReference type="Proteomes" id="UP001428341">
    <property type="component" value="Unassembled WGS sequence"/>
</dbReference>
<comment type="caution">
    <text evidence="2">The sequence shown here is derived from an EMBL/GenBank/DDBJ whole genome shotgun (WGS) entry which is preliminary data.</text>
</comment>
<name>A0AAP0LJF6_9ROSI</name>
<evidence type="ECO:0000313" key="2">
    <source>
        <dbReference type="EMBL" id="KAK9176216.1"/>
    </source>
</evidence>
<keyword evidence="3" id="KW-1185">Reference proteome</keyword>
<accession>A0AAP0LJF6</accession>
<feature type="compositionally biased region" description="Basic and acidic residues" evidence="1">
    <location>
        <begin position="50"/>
        <end position="60"/>
    </location>
</feature>
<organism evidence="2 3">
    <name type="scientific">Citrus x changshan-huyou</name>
    <dbReference type="NCBI Taxonomy" id="2935761"/>
    <lineage>
        <taxon>Eukaryota</taxon>
        <taxon>Viridiplantae</taxon>
        <taxon>Streptophyta</taxon>
        <taxon>Embryophyta</taxon>
        <taxon>Tracheophyta</taxon>
        <taxon>Spermatophyta</taxon>
        <taxon>Magnoliopsida</taxon>
        <taxon>eudicotyledons</taxon>
        <taxon>Gunneridae</taxon>
        <taxon>Pentapetalae</taxon>
        <taxon>rosids</taxon>
        <taxon>malvids</taxon>
        <taxon>Sapindales</taxon>
        <taxon>Rutaceae</taxon>
        <taxon>Aurantioideae</taxon>
        <taxon>Citrus</taxon>
    </lineage>
</organism>
<gene>
    <name evidence="2" type="ORF">WN944_028230</name>
</gene>
<evidence type="ECO:0000313" key="3">
    <source>
        <dbReference type="Proteomes" id="UP001428341"/>
    </source>
</evidence>
<reference evidence="2 3" key="1">
    <citation type="submission" date="2024-05" db="EMBL/GenBank/DDBJ databases">
        <title>Haplotype-resolved chromosome-level genome assembly of Huyou (Citrus changshanensis).</title>
        <authorList>
            <person name="Miao C."/>
            <person name="Chen W."/>
            <person name="Wu Y."/>
            <person name="Wang L."/>
            <person name="Zhao S."/>
            <person name="Grierson D."/>
            <person name="Xu C."/>
            <person name="Chen K."/>
        </authorList>
    </citation>
    <scope>NUCLEOTIDE SEQUENCE [LARGE SCALE GENOMIC DNA]</scope>
    <source>
        <strain evidence="2">01-14</strain>
        <tissue evidence="2">Leaf</tissue>
    </source>
</reference>
<dbReference type="AlphaFoldDB" id="A0AAP0LJF6"/>
<sequence>MIRFSKTTHGTDGVVLEVSSTKLMHQSVLEKQDAQQLVRNGPSLPKHLTSHFEPHPHENVSRPSSISLNCHVIDHMLLPLLFHNTIIVSKA</sequence>
<evidence type="ECO:0000256" key="1">
    <source>
        <dbReference type="SAM" id="MobiDB-lite"/>
    </source>
</evidence>
<protein>
    <submittedName>
        <fullName evidence="2">Uncharacterized protein</fullName>
    </submittedName>
</protein>